<dbReference type="AlphaFoldDB" id="P93261"/>
<evidence type="ECO:0000256" key="5">
    <source>
        <dbReference type="ARBA" id="ARBA00022801"/>
    </source>
</evidence>
<comment type="catalytic activity">
    <reaction evidence="1 8">
        <text>Endohydrolysis of the N-glycosidic bond at one specific adenosine on the 28S rRNA.</text>
        <dbReference type="EC" id="3.2.2.22"/>
    </reaction>
</comment>
<dbReference type="PANTHER" id="PTHR33453:SF34">
    <property type="entry name" value="RIBOSOME-INACTIVATING PROTEIN"/>
    <property type="match status" value="1"/>
</dbReference>
<dbReference type="GO" id="GO:0030598">
    <property type="term" value="F:rRNA N-glycosylase activity"/>
    <property type="evidence" value="ECO:0007669"/>
    <property type="project" value="UniProtKB-EC"/>
</dbReference>
<keyword evidence="10" id="KW-0326">Glycosidase</keyword>
<evidence type="ECO:0000256" key="2">
    <source>
        <dbReference type="ARBA" id="ARBA00008544"/>
    </source>
</evidence>
<dbReference type="InterPro" id="IPR017989">
    <property type="entry name" value="Ribosome_inactivat_1/2"/>
</dbReference>
<organism evidence="10">
    <name type="scientific">Mesembryanthemum crystallinum</name>
    <name type="common">Common ice plant</name>
    <name type="synonym">Cryophytum crystallinum</name>
    <dbReference type="NCBI Taxonomy" id="3544"/>
    <lineage>
        <taxon>Eukaryota</taxon>
        <taxon>Viridiplantae</taxon>
        <taxon>Streptophyta</taxon>
        <taxon>Embryophyta</taxon>
        <taxon>Tracheophyta</taxon>
        <taxon>Spermatophyta</taxon>
        <taxon>Magnoliopsida</taxon>
        <taxon>eudicotyledons</taxon>
        <taxon>Gunneridae</taxon>
        <taxon>Pentapetalae</taxon>
        <taxon>Caryophyllales</taxon>
        <taxon>Aizoaceae</taxon>
        <taxon>Mesembryanthemum</taxon>
        <taxon>Mesembryanthemum subgen. Cryophytum</taxon>
    </lineage>
</organism>
<dbReference type="InterPro" id="IPR036041">
    <property type="entry name" value="Ribosome-inact_prot_sf"/>
</dbReference>
<proteinExistence type="evidence at transcript level"/>
<dbReference type="Pfam" id="PF00161">
    <property type="entry name" value="RIP"/>
    <property type="match status" value="1"/>
</dbReference>
<dbReference type="Gene3D" id="3.40.420.10">
    <property type="entry name" value="Ricin (A subunit), domain 1"/>
    <property type="match status" value="1"/>
</dbReference>
<reference evidence="10" key="1">
    <citation type="journal article" date="1997" name="Plant Mol. Biol.">
        <title>Induction of a ribosome-inactivating protein upon environmental stress.</title>
        <authorList>
            <person name="Rippmann J.F."/>
            <person name="Michalowski C.B."/>
            <person name="Nelson D.E."/>
            <person name="Bohnert H.J."/>
        </authorList>
    </citation>
    <scope>NUCLEOTIDE SEQUENCE</scope>
</reference>
<dbReference type="InterPro" id="IPR016139">
    <property type="entry name" value="Ribosome_inactivat_prot_sub2"/>
</dbReference>
<dbReference type="SUPFAM" id="SSF56371">
    <property type="entry name" value="Ribosome inactivating proteins (RIP)"/>
    <property type="match status" value="1"/>
</dbReference>
<evidence type="ECO:0000256" key="8">
    <source>
        <dbReference type="RuleBase" id="RU004915"/>
    </source>
</evidence>
<dbReference type="PIR" id="T12573">
    <property type="entry name" value="T12573"/>
</dbReference>
<keyword evidence="9" id="KW-0732">Signal</keyword>
<dbReference type="InterPro" id="IPR001574">
    <property type="entry name" value="Ribosome_inactivat_prot"/>
</dbReference>
<comment type="similarity">
    <text evidence="2">Belongs to the ribosome-inactivating protein family. Type 1 RIP subfamily.</text>
</comment>
<accession>P93261</accession>
<dbReference type="Gene3D" id="4.10.470.10">
    <property type="entry name" value="Ricin (A Subunit), domain 2"/>
    <property type="match status" value="1"/>
</dbReference>
<dbReference type="PANTHER" id="PTHR33453">
    <property type="match status" value="1"/>
</dbReference>
<evidence type="ECO:0000256" key="6">
    <source>
        <dbReference type="ARBA" id="ARBA00022821"/>
    </source>
</evidence>
<sequence length="289" mass="32652">MKSVLVVTLWLWTMLVPAAWAATLVLDIGGATEKTYSDFMTKLRTEAKGKDPMYVGLSMMPKPTKPPTYLLVELKVSKDMSITLSLSRNDLYVVGYSDMYKGKCRYHVFPDHDSKKPPYEQHSLCDKAKDAIRKPIGYVSSYTEIERKAKVRNRKEIGLGVNKLKTLIPKVYGSESKDYQDEAKFLLVAIQTIAEAARFPYIEKIAETAANPDDTAICLENNWSKISKEIYNQFKGNPQTPAKDVTVRTCKNLKGINQVQKYITLLSYQGTSRQQLTKRNVVSVLSICS</sequence>
<keyword evidence="7 8" id="KW-0652">Protein synthesis inhibitor</keyword>
<evidence type="ECO:0000256" key="1">
    <source>
        <dbReference type="ARBA" id="ARBA00000237"/>
    </source>
</evidence>
<dbReference type="InterPro" id="IPR016138">
    <property type="entry name" value="Ribosome_inactivat_prot_sub1"/>
</dbReference>
<keyword evidence="5 8" id="KW-0378">Hydrolase</keyword>
<dbReference type="EC" id="3.2.2.22" evidence="3 8"/>
<dbReference type="PRINTS" id="PR00396">
    <property type="entry name" value="SHIGARICIN"/>
</dbReference>
<feature type="chain" id="PRO_5004161634" description="rRNA N-glycosylase" evidence="9">
    <location>
        <begin position="22"/>
        <end position="289"/>
    </location>
</feature>
<protein>
    <recommendedName>
        <fullName evidence="3 8">rRNA N-glycosylase</fullName>
        <ecNumber evidence="3 8">3.2.2.22</ecNumber>
    </recommendedName>
</protein>
<gene>
    <name evidence="10" type="primary">RIP</name>
</gene>
<evidence type="ECO:0000313" key="10">
    <source>
        <dbReference type="EMBL" id="AAB96824.1"/>
    </source>
</evidence>
<keyword evidence="6 8" id="KW-0611">Plant defense</keyword>
<feature type="signal peptide" evidence="9">
    <location>
        <begin position="1"/>
        <end position="21"/>
    </location>
</feature>
<dbReference type="GO" id="GO:0006952">
    <property type="term" value="P:defense response"/>
    <property type="evidence" value="ECO:0007669"/>
    <property type="project" value="UniProtKB-KW"/>
</dbReference>
<dbReference type="GO" id="GO:0017148">
    <property type="term" value="P:negative regulation of translation"/>
    <property type="evidence" value="ECO:0007669"/>
    <property type="project" value="UniProtKB-KW"/>
</dbReference>
<evidence type="ECO:0000256" key="4">
    <source>
        <dbReference type="ARBA" id="ARBA00022656"/>
    </source>
</evidence>
<dbReference type="GO" id="GO:0090729">
    <property type="term" value="F:toxin activity"/>
    <property type="evidence" value="ECO:0007669"/>
    <property type="project" value="UniProtKB-KW"/>
</dbReference>
<dbReference type="SMR" id="P93261"/>
<evidence type="ECO:0000256" key="9">
    <source>
        <dbReference type="SAM" id="SignalP"/>
    </source>
</evidence>
<evidence type="ECO:0000256" key="7">
    <source>
        <dbReference type="ARBA" id="ARBA00023193"/>
    </source>
</evidence>
<evidence type="ECO:0000256" key="3">
    <source>
        <dbReference type="ARBA" id="ARBA00012001"/>
    </source>
</evidence>
<name>P93261_MESCR</name>
<keyword evidence="4 8" id="KW-0800">Toxin</keyword>
<dbReference type="EMBL" id="U80072">
    <property type="protein sequence ID" value="AAB96824.1"/>
    <property type="molecule type" value="mRNA"/>
</dbReference>